<accession>A0A9D1R1S5</accession>
<sequence length="141" mass="16242">MATLKILALELSKAFVLYRQPMPEREEFELLVRTWGDVLADVSDAEFIEGIRRVEAKLSFFPVPADVMRQVEESRKRTPAVDREALPENGLTLDERCELGTDWCVKILTNLRGKMDVRRQGRPDTPPDEQRRALCEWGIAQ</sequence>
<proteinExistence type="predicted"/>
<evidence type="ECO:0000313" key="1">
    <source>
        <dbReference type="EMBL" id="HIW79389.1"/>
    </source>
</evidence>
<dbReference type="EMBL" id="DXGI01000361">
    <property type="protein sequence ID" value="HIW79389.1"/>
    <property type="molecule type" value="Genomic_DNA"/>
</dbReference>
<protein>
    <submittedName>
        <fullName evidence="1">Inverted formin-2</fullName>
    </submittedName>
</protein>
<organism evidence="1 2">
    <name type="scientific">Candidatus Bilophila faecipullorum</name>
    <dbReference type="NCBI Taxonomy" id="2838482"/>
    <lineage>
        <taxon>Bacteria</taxon>
        <taxon>Pseudomonadati</taxon>
        <taxon>Thermodesulfobacteriota</taxon>
        <taxon>Desulfovibrionia</taxon>
        <taxon>Desulfovibrionales</taxon>
        <taxon>Desulfovibrionaceae</taxon>
        <taxon>Bilophila</taxon>
    </lineage>
</organism>
<reference evidence="1" key="2">
    <citation type="submission" date="2021-04" db="EMBL/GenBank/DDBJ databases">
        <authorList>
            <person name="Gilroy R."/>
        </authorList>
    </citation>
    <scope>NUCLEOTIDE SEQUENCE</scope>
    <source>
        <strain evidence="1">ChiSxjej5B17-1746</strain>
    </source>
</reference>
<dbReference type="AlphaFoldDB" id="A0A9D1R1S5"/>
<comment type="caution">
    <text evidence="1">The sequence shown here is derived from an EMBL/GenBank/DDBJ whole genome shotgun (WGS) entry which is preliminary data.</text>
</comment>
<name>A0A9D1R1S5_9BACT</name>
<dbReference type="Proteomes" id="UP000824264">
    <property type="component" value="Unassembled WGS sequence"/>
</dbReference>
<reference evidence="1" key="1">
    <citation type="journal article" date="2021" name="PeerJ">
        <title>Extensive microbial diversity within the chicken gut microbiome revealed by metagenomics and culture.</title>
        <authorList>
            <person name="Gilroy R."/>
            <person name="Ravi A."/>
            <person name="Getino M."/>
            <person name="Pursley I."/>
            <person name="Horton D.L."/>
            <person name="Alikhan N.F."/>
            <person name="Baker D."/>
            <person name="Gharbi K."/>
            <person name="Hall N."/>
            <person name="Watson M."/>
            <person name="Adriaenssens E.M."/>
            <person name="Foster-Nyarko E."/>
            <person name="Jarju S."/>
            <person name="Secka A."/>
            <person name="Antonio M."/>
            <person name="Oren A."/>
            <person name="Chaudhuri R.R."/>
            <person name="La Ragione R."/>
            <person name="Hildebrand F."/>
            <person name="Pallen M.J."/>
        </authorList>
    </citation>
    <scope>NUCLEOTIDE SEQUENCE</scope>
    <source>
        <strain evidence="1">ChiSxjej5B17-1746</strain>
    </source>
</reference>
<gene>
    <name evidence="1" type="ORF">H9874_09645</name>
</gene>
<evidence type="ECO:0000313" key="2">
    <source>
        <dbReference type="Proteomes" id="UP000824264"/>
    </source>
</evidence>